<gene>
    <name evidence="1" type="ORF">B6S12_05715</name>
</gene>
<reference evidence="1 2" key="1">
    <citation type="submission" date="2017-03" db="EMBL/GenBank/DDBJ databases">
        <title>Genomic and clinical evidence uncovers the enterohepatic species Helicobacter valdiviensis as a potential human intestinal pathogen.</title>
        <authorList>
            <person name="Fresia P."/>
            <person name="Jara R."/>
            <person name="Sierra R."/>
            <person name="Ferres I."/>
            <person name="Greif G."/>
            <person name="Iraola G."/>
            <person name="Collado L."/>
        </authorList>
    </citation>
    <scope>NUCLEOTIDE SEQUENCE [LARGE SCALE GENOMIC DNA]</scope>
    <source>
        <strain evidence="1 2">WBE14</strain>
    </source>
</reference>
<dbReference type="PANTHER" id="PTHR43836:SF2">
    <property type="entry name" value="CATECHOL O-METHYLTRANSFERASE 1-RELATED"/>
    <property type="match status" value="1"/>
</dbReference>
<protein>
    <recommendedName>
        <fullName evidence="3">Methyltransferase</fullName>
    </recommendedName>
</protein>
<dbReference type="SUPFAM" id="SSF53335">
    <property type="entry name" value="S-adenosyl-L-methionine-dependent methyltransferases"/>
    <property type="match status" value="1"/>
</dbReference>
<dbReference type="Gene3D" id="3.40.50.150">
    <property type="entry name" value="Vaccinia Virus protein VP39"/>
    <property type="match status" value="1"/>
</dbReference>
<evidence type="ECO:0000313" key="1">
    <source>
        <dbReference type="EMBL" id="PZT48046.1"/>
    </source>
</evidence>
<name>A0A2W6NKW0_9HELI</name>
<comment type="caution">
    <text evidence="1">The sequence shown here is derived from an EMBL/GenBank/DDBJ whole genome shotgun (WGS) entry which is preliminary data.</text>
</comment>
<dbReference type="InterPro" id="IPR029063">
    <property type="entry name" value="SAM-dependent_MTases_sf"/>
</dbReference>
<sequence>MEFLEVVKIIEDKREELKASNDYLEVVDYGAGQAEDKRTKEEMQKGVKLNVPLKEFAKIGVKKEKAFQIYEIFQKRQPKVILELGTCCGFSSSYMAYFAPEAKIYTIEGSENLAKVARENHKYFCLENIEVLEGRFDLVLPDLLSKIAPIDFAFIDGHHNKEATLEYFRQILPFMARGGVILFDDISWNDSMKEAWREIVESKVYQHYKDYSWMGAIWL</sequence>
<dbReference type="AlphaFoldDB" id="A0A2W6NKW0"/>
<dbReference type="PANTHER" id="PTHR43836">
    <property type="entry name" value="CATECHOL O-METHYLTRANSFERASE 1-RELATED"/>
    <property type="match status" value="1"/>
</dbReference>
<organism evidence="1 2">
    <name type="scientific">Helicobacter valdiviensis</name>
    <dbReference type="NCBI Taxonomy" id="1458358"/>
    <lineage>
        <taxon>Bacteria</taxon>
        <taxon>Pseudomonadati</taxon>
        <taxon>Campylobacterota</taxon>
        <taxon>Epsilonproteobacteria</taxon>
        <taxon>Campylobacterales</taxon>
        <taxon>Helicobacteraceae</taxon>
        <taxon>Helicobacter</taxon>
    </lineage>
</organism>
<dbReference type="Proteomes" id="UP000249746">
    <property type="component" value="Unassembled WGS sequence"/>
</dbReference>
<dbReference type="Pfam" id="PF13578">
    <property type="entry name" value="Methyltransf_24"/>
    <property type="match status" value="1"/>
</dbReference>
<dbReference type="GO" id="GO:0008171">
    <property type="term" value="F:O-methyltransferase activity"/>
    <property type="evidence" value="ECO:0007669"/>
    <property type="project" value="TreeGrafter"/>
</dbReference>
<dbReference type="RefSeq" id="WP_111229851.1">
    <property type="nucleotide sequence ID" value="NZ_NBIU01000014.1"/>
</dbReference>
<accession>A0A2W6NKW0</accession>
<evidence type="ECO:0000313" key="2">
    <source>
        <dbReference type="Proteomes" id="UP000249746"/>
    </source>
</evidence>
<evidence type="ECO:0008006" key="3">
    <source>
        <dbReference type="Google" id="ProtNLM"/>
    </source>
</evidence>
<proteinExistence type="predicted"/>
<keyword evidence="2" id="KW-1185">Reference proteome</keyword>
<dbReference type="OrthoDB" id="5458825at2"/>
<dbReference type="EMBL" id="NBIU01000014">
    <property type="protein sequence ID" value="PZT48046.1"/>
    <property type="molecule type" value="Genomic_DNA"/>
</dbReference>